<dbReference type="PANTHER" id="PTHR42718">
    <property type="entry name" value="MAJOR FACILITATOR SUPERFAMILY MULTIDRUG TRANSPORTER MFSC"/>
    <property type="match status" value="1"/>
</dbReference>
<keyword evidence="3 6" id="KW-0812">Transmembrane</keyword>
<evidence type="ECO:0000259" key="7">
    <source>
        <dbReference type="PROSITE" id="PS50850"/>
    </source>
</evidence>
<evidence type="ECO:0000256" key="2">
    <source>
        <dbReference type="ARBA" id="ARBA00022448"/>
    </source>
</evidence>
<evidence type="ECO:0000256" key="4">
    <source>
        <dbReference type="ARBA" id="ARBA00022989"/>
    </source>
</evidence>
<dbReference type="EMBL" id="BAAAQK010000005">
    <property type="protein sequence ID" value="GAA1844971.1"/>
    <property type="molecule type" value="Genomic_DNA"/>
</dbReference>
<dbReference type="Proteomes" id="UP001500449">
    <property type="component" value="Unassembled WGS sequence"/>
</dbReference>
<feature type="transmembrane region" description="Helical" evidence="6">
    <location>
        <begin position="339"/>
        <end position="372"/>
    </location>
</feature>
<feature type="transmembrane region" description="Helical" evidence="6">
    <location>
        <begin position="83"/>
        <end position="102"/>
    </location>
</feature>
<evidence type="ECO:0000256" key="3">
    <source>
        <dbReference type="ARBA" id="ARBA00022692"/>
    </source>
</evidence>
<evidence type="ECO:0000256" key="1">
    <source>
        <dbReference type="ARBA" id="ARBA00004651"/>
    </source>
</evidence>
<dbReference type="Pfam" id="PF07690">
    <property type="entry name" value="MFS_1"/>
    <property type="match status" value="1"/>
</dbReference>
<feature type="transmembrane region" description="Helical" evidence="6">
    <location>
        <begin position="108"/>
        <end position="128"/>
    </location>
</feature>
<comment type="caution">
    <text evidence="8">The sequence shown here is derived from an EMBL/GenBank/DDBJ whole genome shotgun (WGS) entry which is preliminary data.</text>
</comment>
<evidence type="ECO:0000256" key="6">
    <source>
        <dbReference type="SAM" id="Phobius"/>
    </source>
</evidence>
<feature type="domain" description="Major facilitator superfamily (MFS) profile" evidence="7">
    <location>
        <begin position="17"/>
        <end position="475"/>
    </location>
</feature>
<dbReference type="PROSITE" id="PS50850">
    <property type="entry name" value="MFS"/>
    <property type="match status" value="1"/>
</dbReference>
<feature type="transmembrane region" description="Helical" evidence="6">
    <location>
        <begin position="54"/>
        <end position="71"/>
    </location>
</feature>
<name>A0ABN2N0A5_9PSEU</name>
<dbReference type="InterPro" id="IPR020846">
    <property type="entry name" value="MFS_dom"/>
</dbReference>
<protein>
    <recommendedName>
        <fullName evidence="7">Major facilitator superfamily (MFS) profile domain-containing protein</fullName>
    </recommendedName>
</protein>
<evidence type="ECO:0000313" key="8">
    <source>
        <dbReference type="EMBL" id="GAA1844971.1"/>
    </source>
</evidence>
<keyword evidence="9" id="KW-1185">Reference proteome</keyword>
<keyword evidence="5 6" id="KW-0472">Membrane</keyword>
<gene>
    <name evidence="8" type="ORF">GCM10009836_25590</name>
</gene>
<organism evidence="8 9">
    <name type="scientific">Pseudonocardia ailaonensis</name>
    <dbReference type="NCBI Taxonomy" id="367279"/>
    <lineage>
        <taxon>Bacteria</taxon>
        <taxon>Bacillati</taxon>
        <taxon>Actinomycetota</taxon>
        <taxon>Actinomycetes</taxon>
        <taxon>Pseudonocardiales</taxon>
        <taxon>Pseudonocardiaceae</taxon>
        <taxon>Pseudonocardia</taxon>
    </lineage>
</organism>
<dbReference type="InterPro" id="IPR036259">
    <property type="entry name" value="MFS_trans_sf"/>
</dbReference>
<feature type="transmembrane region" description="Helical" evidence="6">
    <location>
        <begin position="170"/>
        <end position="189"/>
    </location>
</feature>
<feature type="transmembrane region" description="Helical" evidence="6">
    <location>
        <begin position="137"/>
        <end position="158"/>
    </location>
</feature>
<dbReference type="InterPro" id="IPR011701">
    <property type="entry name" value="MFS"/>
</dbReference>
<proteinExistence type="predicted"/>
<reference evidence="8 9" key="1">
    <citation type="journal article" date="2019" name="Int. J. Syst. Evol. Microbiol.">
        <title>The Global Catalogue of Microorganisms (GCM) 10K type strain sequencing project: providing services to taxonomists for standard genome sequencing and annotation.</title>
        <authorList>
            <consortium name="The Broad Institute Genomics Platform"/>
            <consortium name="The Broad Institute Genome Sequencing Center for Infectious Disease"/>
            <person name="Wu L."/>
            <person name="Ma J."/>
        </authorList>
    </citation>
    <scope>NUCLEOTIDE SEQUENCE [LARGE SCALE GENOMIC DNA]</scope>
    <source>
        <strain evidence="8 9">JCM 16009</strain>
    </source>
</reference>
<feature type="transmembrane region" description="Helical" evidence="6">
    <location>
        <begin position="201"/>
        <end position="219"/>
    </location>
</feature>
<feature type="transmembrane region" description="Helical" evidence="6">
    <location>
        <begin position="225"/>
        <end position="247"/>
    </location>
</feature>
<comment type="subcellular location">
    <subcellularLocation>
        <location evidence="1">Cell membrane</location>
        <topology evidence="1">Multi-pass membrane protein</topology>
    </subcellularLocation>
</comment>
<dbReference type="PANTHER" id="PTHR42718:SF9">
    <property type="entry name" value="MAJOR FACILITATOR SUPERFAMILY MULTIDRUG TRANSPORTER MFSC"/>
    <property type="match status" value="1"/>
</dbReference>
<dbReference type="PRINTS" id="PR01036">
    <property type="entry name" value="TCRTETB"/>
</dbReference>
<evidence type="ECO:0000313" key="9">
    <source>
        <dbReference type="Proteomes" id="UP001500449"/>
    </source>
</evidence>
<accession>A0ABN2N0A5</accession>
<evidence type="ECO:0000256" key="5">
    <source>
        <dbReference type="ARBA" id="ARBA00023136"/>
    </source>
</evidence>
<feature type="transmembrane region" description="Helical" evidence="6">
    <location>
        <begin position="447"/>
        <end position="469"/>
    </location>
</feature>
<keyword evidence="2" id="KW-0813">Transport</keyword>
<dbReference type="RefSeq" id="WP_344415817.1">
    <property type="nucleotide sequence ID" value="NZ_BAAAQK010000005.1"/>
</dbReference>
<feature type="transmembrane region" description="Helical" evidence="6">
    <location>
        <begin position="308"/>
        <end position="327"/>
    </location>
</feature>
<dbReference type="SUPFAM" id="SSF103473">
    <property type="entry name" value="MFS general substrate transporter"/>
    <property type="match status" value="1"/>
</dbReference>
<feature type="transmembrane region" description="Helical" evidence="6">
    <location>
        <begin position="267"/>
        <end position="288"/>
    </location>
</feature>
<dbReference type="Gene3D" id="1.20.1250.20">
    <property type="entry name" value="MFS general substrate transporter like domains"/>
    <property type="match status" value="2"/>
</dbReference>
<keyword evidence="4 6" id="KW-1133">Transmembrane helix</keyword>
<sequence>MTLLSPTATVARSPRAAFAALLTAVLSFSLLQTTVVPALPQLQVVFDTSPANASWVLTSFLLSSSVATVLLRRLGDRYGKSRMLLVSIGLLGLGTLVAALAGSVSVLIAGRAVQGFGAATFPLAFGLVRELFPPERVAVAIGTISAMFGIGFGIGLVVPGPILDHLGWRWLFWLSLVTVVLALLAVALLVPHSPPTLGGRVDWAGALLVGAALVALLAISQSSRWSVPAVVGVLAVAVVALVAFALVESRSREPLLDLALLRRPAVAVPNAVSLLVSFGLYGAFTLVPKLLATPSRFGYGFDATATKAGLILLPMAVTMLFAGPLAGRLGSRVGFRTTLLLACVVAAVGYGVFALGIGSLWAIAVGAGVLGIGVGFSFSSVVNLAIEAIEAIEAVEPAETGQATGANTIVRTTGGAIGTQVSVAVVTAFIAAPHAAPDQVGAVPTSLGYMVVFGVSALALVIAAIATAVTPRPVRR</sequence>
<dbReference type="CDD" id="cd17504">
    <property type="entry name" value="MFS_MMR_MDR_like"/>
    <property type="match status" value="1"/>
</dbReference>